<organism evidence="1 2">
    <name type="scientific">Winmispira thermophila (strain ATCC 49972 / DSM 6192 / RI 19.B1)</name>
    <name type="common">Spirochaeta thermophila</name>
    <dbReference type="NCBI Taxonomy" id="665571"/>
    <lineage>
        <taxon>Bacteria</taxon>
        <taxon>Pseudomonadati</taxon>
        <taxon>Spirochaetota</taxon>
        <taxon>Spirochaetia</taxon>
        <taxon>Winmispirales</taxon>
        <taxon>Winmispiraceae</taxon>
        <taxon>Winmispira</taxon>
    </lineage>
</organism>
<dbReference type="SUPFAM" id="SSF53756">
    <property type="entry name" value="UDP-Glycosyltransferase/glycogen phosphorylase"/>
    <property type="match status" value="1"/>
</dbReference>
<dbReference type="RefSeq" id="WP_013313967.1">
    <property type="nucleotide sequence ID" value="NC_014484.1"/>
</dbReference>
<dbReference type="PaxDb" id="665571-STHERM_c11850"/>
<proteinExistence type="predicted"/>
<name>E0RSY9_WINT6</name>
<accession>E0RSY9</accession>
<dbReference type="GO" id="GO:0016757">
    <property type="term" value="F:glycosyltransferase activity"/>
    <property type="evidence" value="ECO:0007669"/>
    <property type="project" value="TreeGrafter"/>
</dbReference>
<dbReference type="HOGENOM" id="CLU_048991_1_0_12"/>
<sequence>MKPRQTIALGINGEGRGHASRALSILPSLVERYRVVVYAPHTIRPLFRPFTREGVELRDLPHIHYITEEFKINYPATIRSNLPLLLRFPTILATLRASLREERVDFVVSDYEPFLSRAAVRERIPCLLLNHPGVVLRSFSLFPDALAAKLVSLFMMPSGGTRLLSSFYRGTVGPLIREEIREQVPTPGERFLVYAKPCFKAQVVEILEELGVPYDLFPDPHKDFPSHLARCRGVITGAGHQIIAESLYLGKPVCAIPFKGQYEQRLNAIMLERSGRGLHAPPSRLKEKLTEFIHQIETFPRQPSTSEPICTTDSTGAVLRYIRAALARRPVGVSPVPVKVNP</sequence>
<dbReference type="Gene3D" id="3.40.50.2000">
    <property type="entry name" value="Glycogen Phosphorylase B"/>
    <property type="match status" value="1"/>
</dbReference>
<dbReference type="KEGG" id="sta:STHERM_c11850"/>
<dbReference type="AlphaFoldDB" id="E0RSY9"/>
<dbReference type="CAZy" id="GT1">
    <property type="family name" value="Glycosyltransferase Family 1"/>
</dbReference>
<evidence type="ECO:0008006" key="3">
    <source>
        <dbReference type="Google" id="ProtNLM"/>
    </source>
</evidence>
<dbReference type="PANTHER" id="PTHR21015:SF22">
    <property type="entry name" value="GLYCOSYLTRANSFERASE"/>
    <property type="match status" value="1"/>
</dbReference>
<dbReference type="Proteomes" id="UP000001296">
    <property type="component" value="Chromosome"/>
</dbReference>
<gene>
    <name evidence="1" type="ordered locus">STHERM_c11850</name>
</gene>
<reference key="1">
    <citation type="submission" date="2009-08" db="EMBL/GenBank/DDBJ databases">
        <title>The genome sequence of Spirochaeta thermophila DSM6192.</title>
        <authorList>
            <person name="Angelov A."/>
            <person name="Mientus M."/>
            <person name="Wittenberg S."/>
            <person name="Lehmann R."/>
            <person name="Liesegang H."/>
            <person name="Daniel R."/>
            <person name="Liebl W."/>
        </authorList>
    </citation>
    <scope>NUCLEOTIDE SEQUENCE</scope>
    <source>
        <strain>DSM 6192</strain>
    </source>
</reference>
<evidence type="ECO:0000313" key="1">
    <source>
        <dbReference type="EMBL" id="ADN02126.1"/>
    </source>
</evidence>
<dbReference type="Pfam" id="PF13528">
    <property type="entry name" value="Glyco_trans_1_3"/>
    <property type="match status" value="1"/>
</dbReference>
<protein>
    <recommendedName>
        <fullName evidence="3">Glycosyl transferase family 28 C-terminal domain-containing protein</fullName>
    </recommendedName>
</protein>
<dbReference type="EMBL" id="CP001698">
    <property type="protein sequence ID" value="ADN02126.1"/>
    <property type="molecule type" value="Genomic_DNA"/>
</dbReference>
<dbReference type="PANTHER" id="PTHR21015">
    <property type="entry name" value="UDP-N-ACETYLGLUCOSAMINE--N-ACETYLMURAMYL-(PENTAPEPTIDE) PYROPHOSPHORYL-UNDECAPRENOL N-ACETYLGLUCOSAMINE TRANSFERASE 1"/>
    <property type="match status" value="1"/>
</dbReference>
<dbReference type="eggNOG" id="COG0707">
    <property type="taxonomic scope" value="Bacteria"/>
</dbReference>
<evidence type="ECO:0000313" key="2">
    <source>
        <dbReference type="Proteomes" id="UP000001296"/>
    </source>
</evidence>
<reference evidence="1 2" key="2">
    <citation type="journal article" date="2010" name="J. Bacteriol.">
        <title>Genome sequence of the polysaccharide-degrading, thermophilic anaerobe Spirochaeta thermophila DSM 6192.</title>
        <authorList>
            <person name="Angelov A."/>
            <person name="Liebl S."/>
            <person name="Ballschmiter M."/>
            <person name="Bomeke M."/>
            <person name="Lehmann R."/>
            <person name="Liesegang H."/>
            <person name="Daniel R."/>
            <person name="Liebl W."/>
        </authorList>
    </citation>
    <scope>NUCLEOTIDE SEQUENCE [LARGE SCALE GENOMIC DNA]</scope>
    <source>
        <strain evidence="2">ATCC 49972 / DSM 6192 / RI 19.B1</strain>
    </source>
</reference>